<evidence type="ECO:0000256" key="1">
    <source>
        <dbReference type="ARBA" id="ARBA00022692"/>
    </source>
</evidence>
<dbReference type="PANTHER" id="PTHR31218">
    <property type="entry name" value="WAT1-RELATED PROTEIN"/>
    <property type="match status" value="1"/>
</dbReference>
<dbReference type="InParanoid" id="A0A0R0IIJ6"/>
<protein>
    <recommendedName>
        <fullName evidence="8">WAT1-related protein</fullName>
    </recommendedName>
</protein>
<feature type="transmembrane region" description="Helical" evidence="4">
    <location>
        <begin position="39"/>
        <end position="61"/>
    </location>
</feature>
<keyword evidence="3 4" id="KW-0472">Membrane</keyword>
<evidence type="ECO:0000313" key="7">
    <source>
        <dbReference type="Proteomes" id="UP000008827"/>
    </source>
</evidence>
<dbReference type="AlphaFoldDB" id="A0A0R0IIJ6"/>
<keyword evidence="7" id="KW-1185">Reference proteome</keyword>
<evidence type="ECO:0008006" key="8">
    <source>
        <dbReference type="Google" id="ProtNLM"/>
    </source>
</evidence>
<reference evidence="5 6" key="1">
    <citation type="journal article" date="2010" name="Nature">
        <title>Genome sequence of the palaeopolyploid soybean.</title>
        <authorList>
            <person name="Schmutz J."/>
            <person name="Cannon S.B."/>
            <person name="Schlueter J."/>
            <person name="Ma J."/>
            <person name="Mitros T."/>
            <person name="Nelson W."/>
            <person name="Hyten D.L."/>
            <person name="Song Q."/>
            <person name="Thelen J.J."/>
            <person name="Cheng J."/>
            <person name="Xu D."/>
            <person name="Hellsten U."/>
            <person name="May G.D."/>
            <person name="Yu Y."/>
            <person name="Sakurai T."/>
            <person name="Umezawa T."/>
            <person name="Bhattacharyya M.K."/>
            <person name="Sandhu D."/>
            <person name="Valliyodan B."/>
            <person name="Lindquist E."/>
            <person name="Peto M."/>
            <person name="Grant D."/>
            <person name="Shu S."/>
            <person name="Goodstein D."/>
            <person name="Barry K."/>
            <person name="Futrell-Griggs M."/>
            <person name="Abernathy B."/>
            <person name="Du J."/>
            <person name="Tian Z."/>
            <person name="Zhu L."/>
            <person name="Gill N."/>
            <person name="Joshi T."/>
            <person name="Libault M."/>
            <person name="Sethuraman A."/>
            <person name="Zhang X.-C."/>
            <person name="Shinozaki K."/>
            <person name="Nguyen H.T."/>
            <person name="Wing R.A."/>
            <person name="Cregan P."/>
            <person name="Specht J."/>
            <person name="Grimwood J."/>
            <person name="Rokhsar D."/>
            <person name="Stacey G."/>
            <person name="Shoemaker R.C."/>
            <person name="Jackson S.A."/>
        </authorList>
    </citation>
    <scope>NUCLEOTIDE SEQUENCE [LARGE SCALE GENOMIC DNA]</scope>
    <source>
        <strain evidence="6">cv. Williams 82</strain>
        <tissue evidence="5">Callus</tissue>
    </source>
</reference>
<feature type="transmembrane region" description="Helical" evidence="4">
    <location>
        <begin position="119"/>
        <end position="137"/>
    </location>
</feature>
<keyword evidence="1 4" id="KW-0812">Transmembrane</keyword>
<evidence type="ECO:0000256" key="2">
    <source>
        <dbReference type="ARBA" id="ARBA00022989"/>
    </source>
</evidence>
<dbReference type="Proteomes" id="UP000008827">
    <property type="component" value="Chromosome 8"/>
</dbReference>
<dbReference type="GO" id="GO:0005886">
    <property type="term" value="C:plasma membrane"/>
    <property type="evidence" value="ECO:0000318"/>
    <property type="project" value="GO_Central"/>
</dbReference>
<name>A0A0R0IIJ6_SOYBN</name>
<proteinExistence type="predicted"/>
<dbReference type="GO" id="GO:0022857">
    <property type="term" value="F:transmembrane transporter activity"/>
    <property type="evidence" value="ECO:0007669"/>
    <property type="project" value="InterPro"/>
</dbReference>
<dbReference type="Gramene" id="KRH42221">
    <property type="protein sequence ID" value="KRH42221"/>
    <property type="gene ID" value="GLYMA_08G076600"/>
</dbReference>
<dbReference type="OrthoDB" id="1728340at2759"/>
<organism evidence="5">
    <name type="scientific">Glycine max</name>
    <name type="common">Soybean</name>
    <name type="synonym">Glycine hispida</name>
    <dbReference type="NCBI Taxonomy" id="3847"/>
    <lineage>
        <taxon>Eukaryota</taxon>
        <taxon>Viridiplantae</taxon>
        <taxon>Streptophyta</taxon>
        <taxon>Embryophyta</taxon>
        <taxon>Tracheophyta</taxon>
        <taxon>Spermatophyta</taxon>
        <taxon>Magnoliopsida</taxon>
        <taxon>eudicotyledons</taxon>
        <taxon>Gunneridae</taxon>
        <taxon>Pentapetalae</taxon>
        <taxon>rosids</taxon>
        <taxon>fabids</taxon>
        <taxon>Fabales</taxon>
        <taxon>Fabaceae</taxon>
        <taxon>Papilionoideae</taxon>
        <taxon>50 kb inversion clade</taxon>
        <taxon>NPAAA clade</taxon>
        <taxon>indigoferoid/millettioid clade</taxon>
        <taxon>Phaseoleae</taxon>
        <taxon>Glycine</taxon>
        <taxon>Glycine subgen. Soja</taxon>
    </lineage>
</organism>
<dbReference type="EnsemblPlants" id="KRH42221">
    <property type="protein sequence ID" value="KRH42221"/>
    <property type="gene ID" value="GLYMA_08G076600"/>
</dbReference>
<evidence type="ECO:0000256" key="3">
    <source>
        <dbReference type="ARBA" id="ARBA00023136"/>
    </source>
</evidence>
<evidence type="ECO:0000256" key="4">
    <source>
        <dbReference type="SAM" id="Phobius"/>
    </source>
</evidence>
<gene>
    <name evidence="5" type="ORF">GLYMA_08G076600</name>
</gene>
<dbReference type="EMBL" id="CM000841">
    <property type="protein sequence ID" value="KRH42221.1"/>
    <property type="molecule type" value="Genomic_DNA"/>
</dbReference>
<evidence type="ECO:0000313" key="6">
    <source>
        <dbReference type="EnsemblPlants" id="KRH42221"/>
    </source>
</evidence>
<dbReference type="InterPro" id="IPR030184">
    <property type="entry name" value="WAT1-related"/>
</dbReference>
<feature type="transmembrane region" description="Helical" evidence="4">
    <location>
        <begin position="73"/>
        <end position="93"/>
    </location>
</feature>
<evidence type="ECO:0000313" key="5">
    <source>
        <dbReference type="EMBL" id="KRH42221.1"/>
    </source>
</evidence>
<reference evidence="6" key="2">
    <citation type="submission" date="2018-02" db="UniProtKB">
        <authorList>
            <consortium name="EnsemblPlants"/>
        </authorList>
    </citation>
    <scope>IDENTIFICATION</scope>
    <source>
        <strain evidence="6">Williams 82</strain>
    </source>
</reference>
<keyword evidence="2 4" id="KW-1133">Transmembrane helix</keyword>
<reference evidence="5" key="3">
    <citation type="submission" date="2018-07" db="EMBL/GenBank/DDBJ databases">
        <title>WGS assembly of Glycine max.</title>
        <authorList>
            <person name="Schmutz J."/>
            <person name="Cannon S."/>
            <person name="Schlueter J."/>
            <person name="Ma J."/>
            <person name="Mitros T."/>
            <person name="Nelson W."/>
            <person name="Hyten D."/>
            <person name="Song Q."/>
            <person name="Thelen J."/>
            <person name="Cheng J."/>
            <person name="Xu D."/>
            <person name="Hellsten U."/>
            <person name="May G."/>
            <person name="Yu Y."/>
            <person name="Sakurai T."/>
            <person name="Umezawa T."/>
            <person name="Bhattacharyya M."/>
            <person name="Sandhu D."/>
            <person name="Valliyodan B."/>
            <person name="Lindquist E."/>
            <person name="Peto M."/>
            <person name="Grant D."/>
            <person name="Shu S."/>
            <person name="Goodstein D."/>
            <person name="Barry K."/>
            <person name="Futrell-Griggs M."/>
            <person name="Abernathy B."/>
            <person name="Du J."/>
            <person name="Tian Z."/>
            <person name="Zhu L."/>
            <person name="Gill N."/>
            <person name="Joshi T."/>
            <person name="Libault M."/>
            <person name="Sethuraman A."/>
            <person name="Zhang X."/>
            <person name="Shinozaki K."/>
            <person name="Nguyen H."/>
            <person name="Wing R."/>
            <person name="Cregan P."/>
            <person name="Specht J."/>
            <person name="Grimwood J."/>
            <person name="Rokhsar D."/>
            <person name="Stacey G."/>
            <person name="Shoemaker R."/>
            <person name="Jackson S."/>
        </authorList>
    </citation>
    <scope>NUCLEOTIDE SEQUENCE</scope>
    <source>
        <tissue evidence="5">Callus</tissue>
    </source>
</reference>
<sequence length="186" mass="20282">MHGSLFNTTYFSSSSLTPPCQVAYAFANVLYKLAINDRMSISVVTTYLLIFGAFFSLSLALIFESSGSLAQKLYFIGLAWVSATFATSIYNLVPVPPLSSPFCAGTFEKLNLQTAAGRVKVLGTIIGISGSMVLTFFKGPEINIWNFHINLWNKNQNGYIGTSHADCAREWLGVLCRLASGFDGSY</sequence>
<accession>A0A0R0IIJ6</accession>